<name>A0A1G7U112_9RHOB</name>
<accession>A0A1G7U112</accession>
<dbReference type="InterPro" id="IPR003033">
    <property type="entry name" value="SCP2_sterol-bd_dom"/>
</dbReference>
<evidence type="ECO:0000313" key="3">
    <source>
        <dbReference type="Proteomes" id="UP000182284"/>
    </source>
</evidence>
<evidence type="ECO:0000313" key="2">
    <source>
        <dbReference type="EMBL" id="SDG41226.1"/>
    </source>
</evidence>
<dbReference type="SUPFAM" id="SSF55718">
    <property type="entry name" value="SCP-like"/>
    <property type="match status" value="1"/>
</dbReference>
<sequence>MSIHADVNTRPPGPGRTAAARLACVLIQPFLSRVVRRTAARHPSLFARLGPHQTTDFLIDPVELPFALHLRPDPEALVFRAVPRDAAPHTGAVIRGRFLLLLELVDSEQDGDAAFFSRDLEVSGDTEAVVRLRNALDDIDGSLAEETAAMFGAPGRAMLARLRRAYLNDTKGQECI</sequence>
<proteinExistence type="predicted"/>
<evidence type="ECO:0000259" key="1">
    <source>
        <dbReference type="Pfam" id="PF02036"/>
    </source>
</evidence>
<dbReference type="OrthoDB" id="8479080at2"/>
<reference evidence="2 3" key="1">
    <citation type="submission" date="2016-10" db="EMBL/GenBank/DDBJ databases">
        <authorList>
            <person name="de Groot N.N."/>
        </authorList>
    </citation>
    <scope>NUCLEOTIDE SEQUENCE [LARGE SCALE GENOMIC DNA]</scope>
    <source>
        <strain evidence="2 3">DSM 27375</strain>
    </source>
</reference>
<feature type="domain" description="SCP2" evidence="1">
    <location>
        <begin position="67"/>
        <end position="137"/>
    </location>
</feature>
<gene>
    <name evidence="2" type="ORF">SAMN04488117_11947</name>
</gene>
<organism evidence="2 3">
    <name type="scientific">Celeribacter baekdonensis</name>
    <dbReference type="NCBI Taxonomy" id="875171"/>
    <lineage>
        <taxon>Bacteria</taxon>
        <taxon>Pseudomonadati</taxon>
        <taxon>Pseudomonadota</taxon>
        <taxon>Alphaproteobacteria</taxon>
        <taxon>Rhodobacterales</taxon>
        <taxon>Roseobacteraceae</taxon>
        <taxon>Celeribacter</taxon>
    </lineage>
</organism>
<protein>
    <submittedName>
        <fullName evidence="2">Predicted lipid carrier protein YhbT, contains SCP2 domain</fullName>
    </submittedName>
</protein>
<dbReference type="AlphaFoldDB" id="A0A1G7U112"/>
<dbReference type="RefSeq" id="WP_074647295.1">
    <property type="nucleotide sequence ID" value="NZ_FNBL01000019.1"/>
</dbReference>
<dbReference type="InterPro" id="IPR036527">
    <property type="entry name" value="SCP2_sterol-bd_dom_sf"/>
</dbReference>
<dbReference type="Proteomes" id="UP000182284">
    <property type="component" value="Unassembled WGS sequence"/>
</dbReference>
<dbReference type="Pfam" id="PF02036">
    <property type="entry name" value="SCP2"/>
    <property type="match status" value="1"/>
</dbReference>
<dbReference type="EMBL" id="FNBL01000019">
    <property type="protein sequence ID" value="SDG41226.1"/>
    <property type="molecule type" value="Genomic_DNA"/>
</dbReference>